<evidence type="ECO:0000256" key="1">
    <source>
        <dbReference type="SAM" id="MobiDB-lite"/>
    </source>
</evidence>
<dbReference type="GO" id="GO:0071897">
    <property type="term" value="P:DNA biosynthetic process"/>
    <property type="evidence" value="ECO:0007669"/>
    <property type="project" value="UniProtKB-ARBA"/>
</dbReference>
<gene>
    <name evidence="2" type="ORF">AVEN_148576_1</name>
</gene>
<dbReference type="InterPro" id="IPR051320">
    <property type="entry name" value="Viral_Replic_Matur_Polypro"/>
</dbReference>
<feature type="region of interest" description="Disordered" evidence="1">
    <location>
        <begin position="64"/>
        <end position="84"/>
    </location>
</feature>
<dbReference type="Proteomes" id="UP000499080">
    <property type="component" value="Unassembled WGS sequence"/>
</dbReference>
<comment type="caution">
    <text evidence="2">The sequence shown here is derived from an EMBL/GenBank/DDBJ whole genome shotgun (WGS) entry which is preliminary data.</text>
</comment>
<sequence>MDLTSIFHQMSMHPDHMLYTVIATEFGLFEYKRLPFGLKNASASFQRLMSTVLAGHTVREGQVLPDPKNLDSIKNTMPPRTKKQ</sequence>
<evidence type="ECO:0008006" key="4">
    <source>
        <dbReference type="Google" id="ProtNLM"/>
    </source>
</evidence>
<feature type="non-terminal residue" evidence="2">
    <location>
        <position position="84"/>
    </location>
</feature>
<organism evidence="2 3">
    <name type="scientific">Araneus ventricosus</name>
    <name type="common">Orbweaver spider</name>
    <name type="synonym">Epeira ventricosa</name>
    <dbReference type="NCBI Taxonomy" id="182803"/>
    <lineage>
        <taxon>Eukaryota</taxon>
        <taxon>Metazoa</taxon>
        <taxon>Ecdysozoa</taxon>
        <taxon>Arthropoda</taxon>
        <taxon>Chelicerata</taxon>
        <taxon>Arachnida</taxon>
        <taxon>Araneae</taxon>
        <taxon>Araneomorphae</taxon>
        <taxon>Entelegynae</taxon>
        <taxon>Araneoidea</taxon>
        <taxon>Araneidae</taxon>
        <taxon>Araneus</taxon>
    </lineage>
</organism>
<evidence type="ECO:0000313" key="3">
    <source>
        <dbReference type="Proteomes" id="UP000499080"/>
    </source>
</evidence>
<evidence type="ECO:0000313" key="2">
    <source>
        <dbReference type="EMBL" id="GBO25291.1"/>
    </source>
</evidence>
<dbReference type="AlphaFoldDB" id="A0A4Y2VKY9"/>
<name>A0A4Y2VKY9_ARAVE</name>
<dbReference type="SUPFAM" id="SSF56672">
    <property type="entry name" value="DNA/RNA polymerases"/>
    <property type="match status" value="1"/>
</dbReference>
<protein>
    <recommendedName>
        <fullName evidence="4">Reverse transcriptase domain-containing protein</fullName>
    </recommendedName>
</protein>
<dbReference type="OrthoDB" id="6492081at2759"/>
<proteinExistence type="predicted"/>
<dbReference type="InterPro" id="IPR043128">
    <property type="entry name" value="Rev_trsase/Diguanyl_cyclase"/>
</dbReference>
<keyword evidence="3" id="KW-1185">Reference proteome</keyword>
<dbReference type="Gene3D" id="3.30.70.270">
    <property type="match status" value="1"/>
</dbReference>
<dbReference type="InterPro" id="IPR043502">
    <property type="entry name" value="DNA/RNA_pol_sf"/>
</dbReference>
<accession>A0A4Y2VKY9</accession>
<dbReference type="EMBL" id="BGPR01048277">
    <property type="protein sequence ID" value="GBO25291.1"/>
    <property type="molecule type" value="Genomic_DNA"/>
</dbReference>
<dbReference type="PANTHER" id="PTHR33064">
    <property type="entry name" value="POL PROTEIN"/>
    <property type="match status" value="1"/>
</dbReference>
<dbReference type="Gene3D" id="3.10.10.10">
    <property type="entry name" value="HIV Type 1 Reverse Transcriptase, subunit A, domain 1"/>
    <property type="match status" value="1"/>
</dbReference>
<dbReference type="PANTHER" id="PTHR33064:SF37">
    <property type="entry name" value="RIBONUCLEASE H"/>
    <property type="match status" value="1"/>
</dbReference>
<reference evidence="2 3" key="1">
    <citation type="journal article" date="2019" name="Sci. Rep.">
        <title>Orb-weaving spider Araneus ventricosus genome elucidates the spidroin gene catalogue.</title>
        <authorList>
            <person name="Kono N."/>
            <person name="Nakamura H."/>
            <person name="Ohtoshi R."/>
            <person name="Moran D.A.P."/>
            <person name="Shinohara A."/>
            <person name="Yoshida Y."/>
            <person name="Fujiwara M."/>
            <person name="Mori M."/>
            <person name="Tomita M."/>
            <person name="Arakawa K."/>
        </authorList>
    </citation>
    <scope>NUCLEOTIDE SEQUENCE [LARGE SCALE GENOMIC DNA]</scope>
</reference>